<sequence length="266" mass="29348">MKHLLITTVAAVLLVGTAFADPIHDVAWKGDLAGVQRELNKGADVNAKDYIGRTPLHNAARWGHKGHKKVAELLISKGADVDAMDDDGWTPLHYAALGGSKETAKLLIVEGVDVNTKNDEGETPLHQAAHGGHKEVAELLIANGADVNARKKNGDTPLDEANWRNNQEIADLLREHDGKTSEELSLMPSFCPPLRVVYSKDKLTINMPFDFRFTAKAGKSYTVEATGDLRKWNKVETINGTGLEVKFTDIRKALFERQYYRVKVVD</sequence>
<accession>A0A382JR79</accession>
<reference evidence="3" key="1">
    <citation type="submission" date="2018-05" db="EMBL/GenBank/DDBJ databases">
        <authorList>
            <person name="Lanie J.A."/>
            <person name="Ng W.-L."/>
            <person name="Kazmierczak K.M."/>
            <person name="Andrzejewski T.M."/>
            <person name="Davidsen T.M."/>
            <person name="Wayne K.J."/>
            <person name="Tettelin H."/>
            <person name="Glass J.I."/>
            <person name="Rusch D."/>
            <person name="Podicherti R."/>
            <person name="Tsui H.-C.T."/>
            <person name="Winkler M.E."/>
        </authorList>
    </citation>
    <scope>NUCLEOTIDE SEQUENCE</scope>
</reference>
<dbReference type="InterPro" id="IPR002110">
    <property type="entry name" value="Ankyrin_rpt"/>
</dbReference>
<keyword evidence="2" id="KW-0040">ANK repeat</keyword>
<dbReference type="SUPFAM" id="SSF48403">
    <property type="entry name" value="Ankyrin repeat"/>
    <property type="match status" value="1"/>
</dbReference>
<dbReference type="PRINTS" id="PR01415">
    <property type="entry name" value="ANKYRIN"/>
</dbReference>
<dbReference type="PANTHER" id="PTHR24180:SF45">
    <property type="entry name" value="POLY [ADP-RIBOSE] POLYMERASE TANKYRASE"/>
    <property type="match status" value="1"/>
</dbReference>
<dbReference type="PANTHER" id="PTHR24180">
    <property type="entry name" value="CYCLIN-DEPENDENT KINASE INHIBITOR 2C-RELATED"/>
    <property type="match status" value="1"/>
</dbReference>
<organism evidence="3">
    <name type="scientific">marine metagenome</name>
    <dbReference type="NCBI Taxonomy" id="408172"/>
    <lineage>
        <taxon>unclassified sequences</taxon>
        <taxon>metagenomes</taxon>
        <taxon>ecological metagenomes</taxon>
    </lineage>
</organism>
<keyword evidence="1" id="KW-0677">Repeat</keyword>
<protein>
    <submittedName>
        <fullName evidence="3">Uncharacterized protein</fullName>
    </submittedName>
</protein>
<proteinExistence type="predicted"/>
<dbReference type="Gene3D" id="1.25.40.20">
    <property type="entry name" value="Ankyrin repeat-containing domain"/>
    <property type="match status" value="3"/>
</dbReference>
<dbReference type="SMART" id="SM00248">
    <property type="entry name" value="ANK"/>
    <property type="match status" value="5"/>
</dbReference>
<dbReference type="PROSITE" id="PS50088">
    <property type="entry name" value="ANK_REPEAT"/>
    <property type="match status" value="3"/>
</dbReference>
<dbReference type="InterPro" id="IPR051637">
    <property type="entry name" value="Ank_repeat_dom-contain_49"/>
</dbReference>
<evidence type="ECO:0000256" key="1">
    <source>
        <dbReference type="ARBA" id="ARBA00022737"/>
    </source>
</evidence>
<dbReference type="InterPro" id="IPR036770">
    <property type="entry name" value="Ankyrin_rpt-contain_sf"/>
</dbReference>
<name>A0A382JR79_9ZZZZ</name>
<dbReference type="PROSITE" id="PS50297">
    <property type="entry name" value="ANK_REP_REGION"/>
    <property type="match status" value="3"/>
</dbReference>
<dbReference type="AlphaFoldDB" id="A0A382JR79"/>
<gene>
    <name evidence="3" type="ORF">METZ01_LOCUS266567</name>
</gene>
<evidence type="ECO:0000256" key="2">
    <source>
        <dbReference type="ARBA" id="ARBA00023043"/>
    </source>
</evidence>
<dbReference type="EMBL" id="UINC01075486">
    <property type="protein sequence ID" value="SVC13713.1"/>
    <property type="molecule type" value="Genomic_DNA"/>
</dbReference>
<dbReference type="Pfam" id="PF12796">
    <property type="entry name" value="Ank_2"/>
    <property type="match status" value="1"/>
</dbReference>
<dbReference type="Pfam" id="PF00023">
    <property type="entry name" value="Ank"/>
    <property type="match status" value="1"/>
</dbReference>
<evidence type="ECO:0000313" key="3">
    <source>
        <dbReference type="EMBL" id="SVC13713.1"/>
    </source>
</evidence>